<dbReference type="GO" id="GO:0017004">
    <property type="term" value="P:cytochrome complex assembly"/>
    <property type="evidence" value="ECO:0007669"/>
    <property type="project" value="UniProtKB-KW"/>
</dbReference>
<evidence type="ECO:0000313" key="7">
    <source>
        <dbReference type="Proteomes" id="UP000007102"/>
    </source>
</evidence>
<dbReference type="SUPFAM" id="SSF52833">
    <property type="entry name" value="Thioredoxin-like"/>
    <property type="match status" value="1"/>
</dbReference>
<dbReference type="PROSITE" id="PS51352">
    <property type="entry name" value="THIOREDOXIN_2"/>
    <property type="match status" value="1"/>
</dbReference>
<reference evidence="6 7" key="1">
    <citation type="journal article" date="2011" name="Stand. Genomic Sci.">
        <title>Complete genome sequence of the thermophilic sulfur-reducer Desulfurobacterium thermolithotrophum type strain (BSA(T)) from a deep-sea hydrothermal vent.</title>
        <authorList>
            <person name="Goker M."/>
            <person name="Daligault H."/>
            <person name="Mwirichia R."/>
            <person name="Lapidus A."/>
            <person name="Lucas S."/>
            <person name="Deshpande S."/>
            <person name="Pagani I."/>
            <person name="Tapia R."/>
            <person name="Cheng J.F."/>
            <person name="Goodwin L."/>
            <person name="Pitluck S."/>
            <person name="Liolios K."/>
            <person name="Ivanova N."/>
            <person name="Mavromatis K."/>
            <person name="Mikhailova N."/>
            <person name="Pati A."/>
            <person name="Chen A."/>
            <person name="Palaniappan K."/>
            <person name="Han C."/>
            <person name="Land M."/>
            <person name="Hauser L."/>
            <person name="Pan C."/>
            <person name="Brambilla E.M."/>
            <person name="Rohde M."/>
            <person name="Spring S."/>
            <person name="Sikorski J."/>
            <person name="Wirth R."/>
            <person name="Detter J.C."/>
            <person name="Woyke T."/>
            <person name="Bristow J."/>
            <person name="Eisen J.A."/>
            <person name="Markowitz V."/>
            <person name="Hugenholtz P."/>
            <person name="Kyrpides N.C."/>
            <person name="Klenk H.P."/>
        </authorList>
    </citation>
    <scope>NUCLEOTIDE SEQUENCE [LARGE SCALE GENOMIC DNA]</scope>
    <source>
        <strain evidence="7">DSM 11699 / BSA</strain>
    </source>
</reference>
<reference evidence="7" key="2">
    <citation type="submission" date="2011-02" db="EMBL/GenBank/DDBJ databases">
        <title>The complete genome of Desulfurobacterium thermolithotrophum DSM 11699.</title>
        <authorList>
            <consortium name="US DOE Joint Genome Institute (JGI-PGF)"/>
            <person name="Lucas S."/>
            <person name="Copeland A."/>
            <person name="Lapidus A."/>
            <person name="Bruce D."/>
            <person name="Goodwin L."/>
            <person name="Pitluck S."/>
            <person name="Kyrpides N."/>
            <person name="Mavromatis K."/>
            <person name="Pagani I."/>
            <person name="Ivanova N."/>
            <person name="Mikhailova N."/>
            <person name="Daligault H."/>
            <person name="Detter J.C."/>
            <person name="Tapia R."/>
            <person name="Han C."/>
            <person name="Land M."/>
            <person name="Hauser L."/>
            <person name="Markowitz V."/>
            <person name="Cheng J.-F."/>
            <person name="Hugenholtz P."/>
            <person name="Woyke T."/>
            <person name="Wu D."/>
            <person name="Spring S."/>
            <person name="Brambilla E."/>
            <person name="Klenk H.-P."/>
            <person name="Eisen J.A."/>
        </authorList>
    </citation>
    <scope>NUCLEOTIDE SEQUENCE [LARGE SCALE GENOMIC DNA]</scope>
    <source>
        <strain evidence="7">DSM 11699 / BSA</strain>
    </source>
</reference>
<keyword evidence="7" id="KW-1185">Reference proteome</keyword>
<dbReference type="InterPro" id="IPR013766">
    <property type="entry name" value="Thioredoxin_domain"/>
</dbReference>
<dbReference type="InParanoid" id="F0S0P2"/>
<dbReference type="PANTHER" id="PTHR42852">
    <property type="entry name" value="THIOL:DISULFIDE INTERCHANGE PROTEIN DSBE"/>
    <property type="match status" value="1"/>
</dbReference>
<dbReference type="PANTHER" id="PTHR42852:SF6">
    <property type="entry name" value="THIOL:DISULFIDE INTERCHANGE PROTEIN DSBE"/>
    <property type="match status" value="1"/>
</dbReference>
<dbReference type="Proteomes" id="UP000007102">
    <property type="component" value="Chromosome"/>
</dbReference>
<protein>
    <submittedName>
        <fullName evidence="6">Alkyl hydroperoxide reductase/ Thiol specific antioxidant/ Mal allergen</fullName>
    </submittedName>
</protein>
<dbReference type="OrthoDB" id="25753at2"/>
<dbReference type="GO" id="GO:0030313">
    <property type="term" value="C:cell envelope"/>
    <property type="evidence" value="ECO:0007669"/>
    <property type="project" value="UniProtKB-SubCell"/>
</dbReference>
<accession>F0S0P2</accession>
<dbReference type="RefSeq" id="WP_013638796.1">
    <property type="nucleotide sequence ID" value="NC_015185.1"/>
</dbReference>
<dbReference type="FunCoup" id="F0S0P2">
    <property type="interactions" value="136"/>
</dbReference>
<evidence type="ECO:0000256" key="1">
    <source>
        <dbReference type="ARBA" id="ARBA00004196"/>
    </source>
</evidence>
<feature type="domain" description="Thioredoxin" evidence="5">
    <location>
        <begin position="38"/>
        <end position="184"/>
    </location>
</feature>
<organism evidence="6 7">
    <name type="scientific">Desulfurobacterium thermolithotrophum (strain DSM 11699 / BSA)</name>
    <dbReference type="NCBI Taxonomy" id="868864"/>
    <lineage>
        <taxon>Bacteria</taxon>
        <taxon>Pseudomonadati</taxon>
        <taxon>Aquificota</taxon>
        <taxon>Aquificia</taxon>
        <taxon>Desulfurobacteriales</taxon>
        <taxon>Desulfurobacteriaceae</taxon>
        <taxon>Desulfurobacterium</taxon>
    </lineage>
</organism>
<dbReference type="GO" id="GO:0016491">
    <property type="term" value="F:oxidoreductase activity"/>
    <property type="evidence" value="ECO:0007669"/>
    <property type="project" value="InterPro"/>
</dbReference>
<dbReference type="InterPro" id="IPR000866">
    <property type="entry name" value="AhpC/TSA"/>
</dbReference>
<evidence type="ECO:0000256" key="4">
    <source>
        <dbReference type="ARBA" id="ARBA00023284"/>
    </source>
</evidence>
<evidence type="ECO:0000313" key="6">
    <source>
        <dbReference type="EMBL" id="ADY73845.1"/>
    </source>
</evidence>
<dbReference type="InterPro" id="IPR036249">
    <property type="entry name" value="Thioredoxin-like_sf"/>
</dbReference>
<dbReference type="GO" id="GO:0016209">
    <property type="term" value="F:antioxidant activity"/>
    <property type="evidence" value="ECO:0007669"/>
    <property type="project" value="InterPro"/>
</dbReference>
<dbReference type="AlphaFoldDB" id="F0S0P2"/>
<dbReference type="EMBL" id="CP002543">
    <property type="protein sequence ID" value="ADY73845.1"/>
    <property type="molecule type" value="Genomic_DNA"/>
</dbReference>
<evidence type="ECO:0000259" key="5">
    <source>
        <dbReference type="PROSITE" id="PS51352"/>
    </source>
</evidence>
<dbReference type="KEGG" id="dte:Dester_1209"/>
<name>F0S0P2_DESTD</name>
<keyword evidence="4" id="KW-0676">Redox-active center</keyword>
<sequence>MKKLLLIGLAFSLAFSFSCEKDKNQEPQKVKTEETSTSQNGIKAFDFSFTDVNGKPIKLSDYKGKVVVLQFFGTYCSPCKAEIPFLNRLYKEYNGKVVVIGLSVDYIGEPSSKLKPFVEEMNISYPVVASNEKAWENYAGKITGMDSIPQTFIIDKEGYIRYYNVGYIPQYDSLFEKAVKELLEEK</sequence>
<evidence type="ECO:0000256" key="3">
    <source>
        <dbReference type="ARBA" id="ARBA00023157"/>
    </source>
</evidence>
<dbReference type="PROSITE" id="PS51257">
    <property type="entry name" value="PROKAR_LIPOPROTEIN"/>
    <property type="match status" value="1"/>
</dbReference>
<dbReference type="eggNOG" id="COG1225">
    <property type="taxonomic scope" value="Bacteria"/>
</dbReference>
<dbReference type="Gene3D" id="3.40.30.10">
    <property type="entry name" value="Glutaredoxin"/>
    <property type="match status" value="1"/>
</dbReference>
<dbReference type="HOGENOM" id="CLU_042529_11_4_0"/>
<proteinExistence type="predicted"/>
<dbReference type="InterPro" id="IPR050553">
    <property type="entry name" value="Thioredoxin_ResA/DsbE_sf"/>
</dbReference>
<dbReference type="Pfam" id="PF00578">
    <property type="entry name" value="AhpC-TSA"/>
    <property type="match status" value="1"/>
</dbReference>
<keyword evidence="2" id="KW-0201">Cytochrome c-type biogenesis</keyword>
<dbReference type="CDD" id="cd02966">
    <property type="entry name" value="TlpA_like_family"/>
    <property type="match status" value="1"/>
</dbReference>
<keyword evidence="3" id="KW-1015">Disulfide bond</keyword>
<comment type="subcellular location">
    <subcellularLocation>
        <location evidence="1">Cell envelope</location>
    </subcellularLocation>
</comment>
<evidence type="ECO:0000256" key="2">
    <source>
        <dbReference type="ARBA" id="ARBA00022748"/>
    </source>
</evidence>
<dbReference type="STRING" id="868864.Dester_1209"/>
<gene>
    <name evidence="6" type="ordered locus">Dester_1209</name>
</gene>